<accession>A0A0G4HL77</accession>
<feature type="compositionally biased region" description="Basic and acidic residues" evidence="1">
    <location>
        <begin position="443"/>
        <end position="458"/>
    </location>
</feature>
<feature type="region of interest" description="Disordered" evidence="1">
    <location>
        <begin position="136"/>
        <end position="173"/>
    </location>
</feature>
<dbReference type="InterPro" id="IPR004616">
    <property type="entry name" value="Leu/Phe-tRNA_Trfase"/>
</dbReference>
<name>A0A0G4HL77_9ALVE</name>
<gene>
    <name evidence="2" type="ORF">Cvel_7397</name>
</gene>
<feature type="region of interest" description="Disordered" evidence="1">
    <location>
        <begin position="352"/>
        <end position="378"/>
    </location>
</feature>
<dbReference type="GO" id="GO:0030163">
    <property type="term" value="P:protein catabolic process"/>
    <property type="evidence" value="ECO:0007669"/>
    <property type="project" value="InterPro"/>
</dbReference>
<feature type="region of interest" description="Disordered" evidence="1">
    <location>
        <begin position="399"/>
        <end position="486"/>
    </location>
</feature>
<feature type="compositionally biased region" description="Basic and acidic residues" evidence="1">
    <location>
        <begin position="352"/>
        <end position="367"/>
    </location>
</feature>
<dbReference type="InterPro" id="IPR042203">
    <property type="entry name" value="Leu/Phe-tRNA_Trfase_C"/>
</dbReference>
<dbReference type="Gene3D" id="3.40.630.70">
    <property type="entry name" value="Leucyl/phenylalanyl-tRNA-protein transferase, C-terminal domain"/>
    <property type="match status" value="1"/>
</dbReference>
<feature type="compositionally biased region" description="Low complexity" evidence="1">
    <location>
        <begin position="399"/>
        <end position="417"/>
    </location>
</feature>
<feature type="compositionally biased region" description="Low complexity" evidence="1">
    <location>
        <begin position="143"/>
        <end position="163"/>
    </location>
</feature>
<dbReference type="PANTHER" id="PTHR30098:SF7">
    <property type="entry name" value="LEUCYL_PHENYLALANYL-TRNA PROTEIN TRANSFERASE"/>
    <property type="match status" value="1"/>
</dbReference>
<organism evidence="2">
    <name type="scientific">Chromera velia CCMP2878</name>
    <dbReference type="NCBI Taxonomy" id="1169474"/>
    <lineage>
        <taxon>Eukaryota</taxon>
        <taxon>Sar</taxon>
        <taxon>Alveolata</taxon>
        <taxon>Colpodellida</taxon>
        <taxon>Chromeraceae</taxon>
        <taxon>Chromera</taxon>
    </lineage>
</organism>
<dbReference type="VEuPathDB" id="CryptoDB:Cvel_7397"/>
<evidence type="ECO:0000313" key="2">
    <source>
        <dbReference type="EMBL" id="CEM45089.1"/>
    </source>
</evidence>
<sequence>MKRLEVRASLEHTILSPNSLTVILSVSVSVHPDSKKQKVQPQRVRIKGTVTMPELSLTGSADAPYSLTEEFDMTVLVSQKRDGDGDVNVDGEMHTNIFLEGSRRCAFMFHPLPFWMSRASPPLTWVLSVSVDPVGNEHADNPSSSSSSSSSASSSAFSGNAESSRGRRVEKRGQAVPEACWRGAHEAFLCERHFEHLALLAERGRDRECGGEQEQEPIFETRTTRMERWVGTATASIGEGDKNADEKGTSMEEDTEKMAMKILCRPLDRTVKVFAHWKRDWFQSSGDKRPSFLPAVLRRGLFMLPSEGDSGDGFSFGRQRQTKEAMHPCPAMRFCIPLSDRMRRLFDRYREKRKRGEEEREKEERRQRTPARSGKKAARIANEFPEEWWCPLFDASADGEGASSSSSSSVSFSDSAVCGNGRRGQAEGGAAPHDSAETGMVPEDDRRMDETTEEEKKEKKGRGAAPQSGSMEEGGSSRWRRNKKLRKVGPSLRMTVNCRVKEALERAKEYHQADKGGTWLNEQLIDRLTEMSAESGGERRDGLQVLIFELWEPGRGGEGAGDGGKPELVAASCGYKVGSVFHDFTFMTLKKDGRSLGGCLTRAVGECLERCGYDLWYWGFQLPYMQEYCAYGAEEICAPLFYECLREGLLRGEGEGGGVRDVSAFVKGGQAAIPPLEGWS</sequence>
<proteinExistence type="predicted"/>
<dbReference type="GO" id="GO:0008914">
    <property type="term" value="F:leucyl-tRNA--protein transferase activity"/>
    <property type="evidence" value="ECO:0007669"/>
    <property type="project" value="InterPro"/>
</dbReference>
<dbReference type="GO" id="GO:0005737">
    <property type="term" value="C:cytoplasm"/>
    <property type="evidence" value="ECO:0007669"/>
    <property type="project" value="TreeGrafter"/>
</dbReference>
<dbReference type="EMBL" id="CDMZ01003096">
    <property type="protein sequence ID" value="CEM45089.1"/>
    <property type="molecule type" value="Genomic_DNA"/>
</dbReference>
<reference evidence="2" key="1">
    <citation type="submission" date="2014-11" db="EMBL/GenBank/DDBJ databases">
        <authorList>
            <person name="Otto D Thomas"/>
            <person name="Naeem Raeece"/>
        </authorList>
    </citation>
    <scope>NUCLEOTIDE SEQUENCE</scope>
</reference>
<evidence type="ECO:0000256" key="1">
    <source>
        <dbReference type="SAM" id="MobiDB-lite"/>
    </source>
</evidence>
<feature type="compositionally biased region" description="Basic and acidic residues" evidence="1">
    <location>
        <begin position="164"/>
        <end position="173"/>
    </location>
</feature>
<protein>
    <submittedName>
        <fullName evidence="2">Uncharacterized protein</fullName>
    </submittedName>
</protein>
<dbReference type="AlphaFoldDB" id="A0A0G4HL77"/>
<dbReference type="PANTHER" id="PTHR30098">
    <property type="entry name" value="LEUCYL/PHENYLALANYL-TRNA--PROTEIN TRANSFERASE"/>
    <property type="match status" value="1"/>
</dbReference>